<dbReference type="Pfam" id="PF03734">
    <property type="entry name" value="YkuD"/>
    <property type="match status" value="1"/>
</dbReference>
<keyword evidence="7 9" id="KW-0573">Peptidoglycan synthesis</keyword>
<dbReference type="InterPro" id="IPR005490">
    <property type="entry name" value="LD_TPept_cat_dom"/>
</dbReference>
<protein>
    <submittedName>
        <fullName evidence="11">L,D-transpeptidase</fullName>
    </submittedName>
</protein>
<evidence type="ECO:0000259" key="10">
    <source>
        <dbReference type="PROSITE" id="PS52029"/>
    </source>
</evidence>
<evidence type="ECO:0000313" key="11">
    <source>
        <dbReference type="EMBL" id="MBO1752679.1"/>
    </source>
</evidence>
<feature type="active site" description="Proton donor/acceptor" evidence="9">
    <location>
        <position position="21"/>
    </location>
</feature>
<evidence type="ECO:0000256" key="7">
    <source>
        <dbReference type="ARBA" id="ARBA00022984"/>
    </source>
</evidence>
<proteinExistence type="inferred from homology"/>
<feature type="active site" description="Nucleophile" evidence="9">
    <location>
        <position position="37"/>
    </location>
</feature>
<feature type="domain" description="L,D-TPase catalytic" evidence="10">
    <location>
        <begin position="1"/>
        <end position="61"/>
    </location>
</feature>
<evidence type="ECO:0000256" key="4">
    <source>
        <dbReference type="ARBA" id="ARBA00022679"/>
    </source>
</evidence>
<dbReference type="GO" id="GO:0018104">
    <property type="term" value="P:peptidoglycan-protein cross-linking"/>
    <property type="evidence" value="ECO:0007669"/>
    <property type="project" value="TreeGrafter"/>
</dbReference>
<dbReference type="GO" id="GO:0005576">
    <property type="term" value="C:extracellular region"/>
    <property type="evidence" value="ECO:0007669"/>
    <property type="project" value="TreeGrafter"/>
</dbReference>
<comment type="caution">
    <text evidence="11">The sequence shown here is derived from an EMBL/GenBank/DDBJ whole genome shotgun (WGS) entry which is preliminary data.</text>
</comment>
<dbReference type="SUPFAM" id="SSF141523">
    <property type="entry name" value="L,D-transpeptidase catalytic domain-like"/>
    <property type="match status" value="1"/>
</dbReference>
<dbReference type="PANTHER" id="PTHR30582">
    <property type="entry name" value="L,D-TRANSPEPTIDASE"/>
    <property type="match status" value="1"/>
</dbReference>
<keyword evidence="12" id="KW-1185">Reference proteome</keyword>
<keyword evidence="6 9" id="KW-0133">Cell shape</keyword>
<dbReference type="GO" id="GO:0071555">
    <property type="term" value="P:cell wall organization"/>
    <property type="evidence" value="ECO:0007669"/>
    <property type="project" value="UniProtKB-UniRule"/>
</dbReference>
<evidence type="ECO:0000256" key="2">
    <source>
        <dbReference type="ARBA" id="ARBA00005992"/>
    </source>
</evidence>
<dbReference type="InterPro" id="IPR038063">
    <property type="entry name" value="Transpep_catalytic_dom"/>
</dbReference>
<dbReference type="AlphaFoldDB" id="A0A939RUI2"/>
<dbReference type="EMBL" id="JAGEMK010000007">
    <property type="protein sequence ID" value="MBO1752679.1"/>
    <property type="molecule type" value="Genomic_DNA"/>
</dbReference>
<dbReference type="GO" id="GO:0016757">
    <property type="term" value="F:glycosyltransferase activity"/>
    <property type="evidence" value="ECO:0007669"/>
    <property type="project" value="UniProtKB-KW"/>
</dbReference>
<evidence type="ECO:0000256" key="8">
    <source>
        <dbReference type="ARBA" id="ARBA00023316"/>
    </source>
</evidence>
<reference evidence="11" key="1">
    <citation type="submission" date="2021-03" db="EMBL/GenBank/DDBJ databases">
        <title>Actinotalea soli sp. nov., isolated from soil.</title>
        <authorList>
            <person name="Ping W."/>
            <person name="Zhang J."/>
        </authorList>
    </citation>
    <scope>NUCLEOTIDE SEQUENCE</scope>
    <source>
        <strain evidence="11">BY-33</strain>
    </source>
</reference>
<dbReference type="PROSITE" id="PS52029">
    <property type="entry name" value="LD_TPASE"/>
    <property type="match status" value="1"/>
</dbReference>
<comment type="similarity">
    <text evidence="2">Belongs to the YkuD family.</text>
</comment>
<gene>
    <name evidence="11" type="ORF">J4G33_12770</name>
</gene>
<evidence type="ECO:0000256" key="6">
    <source>
        <dbReference type="ARBA" id="ARBA00022960"/>
    </source>
</evidence>
<evidence type="ECO:0000256" key="1">
    <source>
        <dbReference type="ARBA" id="ARBA00004752"/>
    </source>
</evidence>
<organism evidence="11 12">
    <name type="scientific">Actinotalea soli</name>
    <dbReference type="NCBI Taxonomy" id="2819234"/>
    <lineage>
        <taxon>Bacteria</taxon>
        <taxon>Bacillati</taxon>
        <taxon>Actinomycetota</taxon>
        <taxon>Actinomycetes</taxon>
        <taxon>Micrococcales</taxon>
        <taxon>Cellulomonadaceae</taxon>
        <taxon>Actinotalea</taxon>
    </lineage>
</organism>
<dbReference type="GO" id="GO:0008360">
    <property type="term" value="P:regulation of cell shape"/>
    <property type="evidence" value="ECO:0007669"/>
    <property type="project" value="UniProtKB-UniRule"/>
</dbReference>
<evidence type="ECO:0000256" key="9">
    <source>
        <dbReference type="PROSITE-ProRule" id="PRU01373"/>
    </source>
</evidence>
<dbReference type="GO" id="GO:0071972">
    <property type="term" value="F:peptidoglycan L,D-transpeptidase activity"/>
    <property type="evidence" value="ECO:0007669"/>
    <property type="project" value="TreeGrafter"/>
</dbReference>
<dbReference type="InterPro" id="IPR050979">
    <property type="entry name" value="LD-transpeptidase"/>
</dbReference>
<dbReference type="CDD" id="cd16913">
    <property type="entry name" value="YkuD_like"/>
    <property type="match status" value="1"/>
</dbReference>
<evidence type="ECO:0000313" key="12">
    <source>
        <dbReference type="Proteomes" id="UP000664209"/>
    </source>
</evidence>
<keyword evidence="4" id="KW-0808">Transferase</keyword>
<sequence>MSAFSEVLDEFLGGPGQIGLHGTDDAGSIGQAASHGCIRMSNEDITTLSTLLPLGTPIVIS</sequence>
<keyword evidence="8 9" id="KW-0961">Cell wall biogenesis/degradation</keyword>
<name>A0A939RUI2_9CELL</name>
<evidence type="ECO:0000256" key="5">
    <source>
        <dbReference type="ARBA" id="ARBA00022801"/>
    </source>
</evidence>
<evidence type="ECO:0000256" key="3">
    <source>
        <dbReference type="ARBA" id="ARBA00022676"/>
    </source>
</evidence>
<dbReference type="Proteomes" id="UP000664209">
    <property type="component" value="Unassembled WGS sequence"/>
</dbReference>
<keyword evidence="3" id="KW-0328">Glycosyltransferase</keyword>
<keyword evidence="5" id="KW-0378">Hydrolase</keyword>
<comment type="pathway">
    <text evidence="1 9">Cell wall biogenesis; peptidoglycan biosynthesis.</text>
</comment>
<dbReference type="Gene3D" id="2.40.440.10">
    <property type="entry name" value="L,D-transpeptidase catalytic domain-like"/>
    <property type="match status" value="1"/>
</dbReference>
<accession>A0A939RUI2</accession>
<dbReference type="PANTHER" id="PTHR30582:SF24">
    <property type="entry name" value="L,D-TRANSPEPTIDASE ERFK_SRFK-RELATED"/>
    <property type="match status" value="1"/>
</dbReference>